<dbReference type="Proteomes" id="UP000246073">
    <property type="component" value="Unassembled WGS sequence"/>
</dbReference>
<feature type="transmembrane region" description="Helical" evidence="1">
    <location>
        <begin position="108"/>
        <end position="132"/>
    </location>
</feature>
<feature type="transmembrane region" description="Helical" evidence="1">
    <location>
        <begin position="28"/>
        <end position="48"/>
    </location>
</feature>
<organism evidence="3 4">
    <name type="scientific">Ochrobactrum soli</name>
    <dbReference type="NCBI Taxonomy" id="2448455"/>
    <lineage>
        <taxon>Bacteria</taxon>
        <taxon>Pseudomonadati</taxon>
        <taxon>Pseudomonadota</taxon>
        <taxon>Alphaproteobacteria</taxon>
        <taxon>Hyphomicrobiales</taxon>
        <taxon>Brucellaceae</taxon>
        <taxon>Brucella/Ochrobactrum group</taxon>
        <taxon>Ochrobactrum</taxon>
    </lineage>
</organism>
<accession>A0A2P9HDM8</accession>
<keyword evidence="1" id="KW-1133">Transmembrane helix</keyword>
<name>A0A2P9HDM8_9HYPH</name>
<protein>
    <submittedName>
        <fullName evidence="3">Tricarboxylate transport protein TctB</fullName>
    </submittedName>
</protein>
<evidence type="ECO:0000313" key="3">
    <source>
        <dbReference type="EMBL" id="SPL62188.1"/>
    </source>
</evidence>
<gene>
    <name evidence="3" type="ORF">OHAE_4980</name>
</gene>
<dbReference type="Pfam" id="PF07331">
    <property type="entry name" value="TctB"/>
    <property type="match status" value="1"/>
</dbReference>
<keyword evidence="1" id="KW-0472">Membrane</keyword>
<feature type="transmembrane region" description="Helical" evidence="1">
    <location>
        <begin position="68"/>
        <end position="87"/>
    </location>
</feature>
<dbReference type="InterPro" id="IPR009936">
    <property type="entry name" value="DUF1468"/>
</dbReference>
<feature type="transmembrane region" description="Helical" evidence="1">
    <location>
        <begin position="144"/>
        <end position="162"/>
    </location>
</feature>
<dbReference type="AlphaFoldDB" id="A0A2P9HDM8"/>
<evidence type="ECO:0000313" key="4">
    <source>
        <dbReference type="Proteomes" id="UP000246073"/>
    </source>
</evidence>
<dbReference type="EMBL" id="OOFM01000001">
    <property type="protein sequence ID" value="SPL62188.1"/>
    <property type="molecule type" value="Genomic_DNA"/>
</dbReference>
<reference evidence="4" key="1">
    <citation type="submission" date="2017-12" db="EMBL/GenBank/DDBJ databases">
        <authorList>
            <person name="Diaz M."/>
        </authorList>
    </citation>
    <scope>NUCLEOTIDE SEQUENCE [LARGE SCALE GENOMIC DNA]</scope>
    <source>
        <strain evidence="4">FI11154</strain>
    </source>
</reference>
<evidence type="ECO:0000256" key="1">
    <source>
        <dbReference type="SAM" id="Phobius"/>
    </source>
</evidence>
<sequence length="182" mass="19244">MQTPMASASFIKGVHPMSDKGEGGISRFVIETGVALLTGGLGAAVSFGAQQAGTGWTEMGPDAGYFPFYIGLLIMFGSAVNLGVAFVKHRGSGEVFVELSRLKPVFGFALPLVAFAAISSVLGLYVGTALYIAGAMMFQGRYKWWASISAGIAISLFFFVIFEIGFKVPLLKGPVEAFFGIY</sequence>
<proteinExistence type="predicted"/>
<keyword evidence="1" id="KW-0812">Transmembrane</keyword>
<evidence type="ECO:0000259" key="2">
    <source>
        <dbReference type="Pfam" id="PF07331"/>
    </source>
</evidence>
<feature type="domain" description="DUF1468" evidence="2">
    <location>
        <begin position="35"/>
        <end position="170"/>
    </location>
</feature>